<evidence type="ECO:0000313" key="9">
    <source>
        <dbReference type="EMBL" id="CAW93761.1"/>
    </source>
</evidence>
<protein>
    <recommendedName>
        <fullName evidence="2">phosphomevalonate kinase</fullName>
        <ecNumber evidence="2">2.7.4.2</ecNumber>
    </recommendedName>
</protein>
<keyword evidence="6" id="KW-0067">ATP-binding</keyword>
<name>C0M9R0_STRE4</name>
<dbReference type="InterPro" id="IPR036554">
    <property type="entry name" value="GHMP_kinase_C_sf"/>
</dbReference>
<feature type="domain" description="GHMP kinase C-terminal" evidence="8">
    <location>
        <begin position="260"/>
        <end position="338"/>
    </location>
</feature>
<evidence type="ECO:0000259" key="8">
    <source>
        <dbReference type="Pfam" id="PF08544"/>
    </source>
</evidence>
<dbReference type="Pfam" id="PF08544">
    <property type="entry name" value="GHMP_kinases_C"/>
    <property type="match status" value="1"/>
</dbReference>
<proteinExistence type="predicted"/>
<keyword evidence="3 9" id="KW-0808">Transferase</keyword>
<dbReference type="EMBL" id="FM204883">
    <property type="protein sequence ID" value="CAW93761.1"/>
    <property type="molecule type" value="Genomic_DNA"/>
</dbReference>
<evidence type="ECO:0000256" key="5">
    <source>
        <dbReference type="ARBA" id="ARBA00022777"/>
    </source>
</evidence>
<evidence type="ECO:0000256" key="2">
    <source>
        <dbReference type="ARBA" id="ARBA00012958"/>
    </source>
</evidence>
<dbReference type="EC" id="2.7.4.2" evidence="2"/>
<evidence type="ECO:0000256" key="4">
    <source>
        <dbReference type="ARBA" id="ARBA00022741"/>
    </source>
</evidence>
<dbReference type="GO" id="GO:0004631">
    <property type="term" value="F:phosphomevalonate kinase activity"/>
    <property type="evidence" value="ECO:0007669"/>
    <property type="project" value="UniProtKB-EC"/>
</dbReference>
<keyword evidence="5 9" id="KW-0418">Kinase</keyword>
<dbReference type="Proteomes" id="UP000001365">
    <property type="component" value="Chromosome"/>
</dbReference>
<evidence type="ECO:0000256" key="6">
    <source>
        <dbReference type="ARBA" id="ARBA00022840"/>
    </source>
</evidence>
<accession>C0M9R0</accession>
<dbReference type="InterPro" id="IPR020568">
    <property type="entry name" value="Ribosomal_Su5_D2-typ_SF"/>
</dbReference>
<evidence type="ECO:0000259" key="7">
    <source>
        <dbReference type="Pfam" id="PF00288"/>
    </source>
</evidence>
<dbReference type="PANTHER" id="PTHR31814">
    <property type="match status" value="1"/>
</dbReference>
<dbReference type="InterPro" id="IPR006204">
    <property type="entry name" value="GHMP_kinase_N_dom"/>
</dbReference>
<sequence length="348" mass="38245">MKGSIVSSPQKQRNYQMSKYHVQAGGKLYLTGEYAILRPGQTALICYIPIMLTAVIEAAEAVSISSDMFDHAADLSPDKDYRLIQASIEAFSLYIDKDIKELPAFSLSITGKLERDGKKFGIGSSGSVVVLTLRALAAFYQVQLLPEQLFKLAAYTLLKSGDNGSMGDIACIAYESLVAYTSFDRRKVGQWLIEMTLKELMAAHWGYTIETIEPALPCWFLVGWTQVPSISREMIQLVNKSISCQFLEQSQLVTQEVMTALQLGQRKRLKASIEKAGQLLQGLASVIYHPKLTQLVQACQGLDAAAKSSGSGGGDCGIALVFEAKDIEPILARWQQAGIVLLYQEEWG</sequence>
<dbReference type="InterPro" id="IPR005917">
    <property type="entry name" value="Pmev_kinase_bact"/>
</dbReference>
<dbReference type="GO" id="GO:0005524">
    <property type="term" value="F:ATP binding"/>
    <property type="evidence" value="ECO:0007669"/>
    <property type="project" value="UniProtKB-KW"/>
</dbReference>
<dbReference type="Pfam" id="PF00288">
    <property type="entry name" value="GHMP_kinases_N"/>
    <property type="match status" value="1"/>
</dbReference>
<evidence type="ECO:0000313" key="10">
    <source>
        <dbReference type="Proteomes" id="UP000001365"/>
    </source>
</evidence>
<dbReference type="SUPFAM" id="SSF54211">
    <property type="entry name" value="Ribosomal protein S5 domain 2-like"/>
    <property type="match status" value="1"/>
</dbReference>
<dbReference type="GO" id="GO:0019287">
    <property type="term" value="P:isopentenyl diphosphate biosynthetic process, mevalonate pathway"/>
    <property type="evidence" value="ECO:0007669"/>
    <property type="project" value="UniProtKB-UniPathway"/>
</dbReference>
<dbReference type="KEGG" id="seu:SEQ_1106"/>
<organism evidence="9 10">
    <name type="scientific">Streptococcus equi subsp. equi (strain 4047)</name>
    <dbReference type="NCBI Taxonomy" id="553482"/>
    <lineage>
        <taxon>Bacteria</taxon>
        <taxon>Bacillati</taxon>
        <taxon>Bacillota</taxon>
        <taxon>Bacilli</taxon>
        <taxon>Lactobacillales</taxon>
        <taxon>Streptococcaceae</taxon>
        <taxon>Streptococcus</taxon>
    </lineage>
</organism>
<dbReference type="PANTHER" id="PTHR31814:SF2">
    <property type="entry name" value="PHOSPHOMEVALONATE KINASE"/>
    <property type="match status" value="1"/>
</dbReference>
<dbReference type="InterPro" id="IPR035102">
    <property type="entry name" value="Phosphomevalonate_kinase"/>
</dbReference>
<evidence type="ECO:0000256" key="3">
    <source>
        <dbReference type="ARBA" id="ARBA00022679"/>
    </source>
</evidence>
<feature type="domain" description="GHMP kinase N-terminal" evidence="7">
    <location>
        <begin position="100"/>
        <end position="174"/>
    </location>
</feature>
<dbReference type="UniPathway" id="UPA00057">
    <property type="reaction ID" value="UER00099"/>
</dbReference>
<gene>
    <name evidence="9" type="ordered locus">SEQ_1106</name>
</gene>
<comment type="pathway">
    <text evidence="1">Isoprenoid biosynthesis; isopentenyl diphosphate biosynthesis via mevalonate pathway; isopentenyl diphosphate from (R)-mevalonate: step 2/3.</text>
</comment>
<dbReference type="Gene3D" id="3.30.70.890">
    <property type="entry name" value="GHMP kinase, C-terminal domain"/>
    <property type="match status" value="1"/>
</dbReference>
<keyword evidence="4" id="KW-0547">Nucleotide-binding</keyword>
<dbReference type="Gene3D" id="3.30.230.10">
    <property type="match status" value="1"/>
</dbReference>
<dbReference type="HOGENOM" id="CLU_017814_7_0_9"/>
<dbReference type="InterPro" id="IPR013750">
    <property type="entry name" value="GHMP_kinase_C_dom"/>
</dbReference>
<dbReference type="NCBIfam" id="TIGR01220">
    <property type="entry name" value="Pmev_kin_Gr_pos"/>
    <property type="match status" value="1"/>
</dbReference>
<dbReference type="AlphaFoldDB" id="C0M9R0"/>
<dbReference type="SUPFAM" id="SSF55060">
    <property type="entry name" value="GHMP Kinase, C-terminal domain"/>
    <property type="match status" value="1"/>
</dbReference>
<evidence type="ECO:0000256" key="1">
    <source>
        <dbReference type="ARBA" id="ARBA00005017"/>
    </source>
</evidence>
<dbReference type="InterPro" id="IPR014721">
    <property type="entry name" value="Ribsml_uS5_D2-typ_fold_subgr"/>
</dbReference>
<reference evidence="9 10" key="1">
    <citation type="journal article" date="2009" name="PLoS Pathog.">
        <title>Genomic evidence for the evolution of Streptococcus equi: host restriction, increased virulence, and genetic exchange with human pathogens.</title>
        <authorList>
            <person name="Holden M.T.G."/>
            <person name="Heather Z."/>
            <person name="Paillot R."/>
            <person name="Steward K.F."/>
            <person name="Webb K."/>
            <person name="Ainslie F."/>
            <person name="Jourdan T."/>
            <person name="Bason N.C."/>
            <person name="Holroyd N.E."/>
            <person name="Mungall K."/>
            <person name="Quail M.A."/>
            <person name="Sanders M."/>
            <person name="Simmonds M."/>
            <person name="Willey D."/>
            <person name="Brooks K."/>
            <person name="Aanensen D.M."/>
            <person name="Spratt B.G."/>
            <person name="Jolley K.A."/>
            <person name="Maiden M.C.J."/>
            <person name="Kehoe M."/>
            <person name="Chanter N."/>
            <person name="Bentley S.D."/>
            <person name="Robinson C."/>
            <person name="Maskell D.J."/>
            <person name="Parkhill J."/>
            <person name="Waller A.S."/>
        </authorList>
    </citation>
    <scope>NUCLEOTIDE SEQUENCE [LARGE SCALE GENOMIC DNA]</scope>
    <source>
        <strain evidence="9 10">4047</strain>
    </source>
</reference>